<dbReference type="RefSeq" id="WP_238751147.1">
    <property type="nucleotide sequence ID" value="NZ_CAKLPZ010000002.1"/>
</dbReference>
<keyword evidence="7" id="KW-0653">Protein transport</keyword>
<organism evidence="11 12">
    <name type="scientific">Neolewinella maritima</name>
    <dbReference type="NCBI Taxonomy" id="1383882"/>
    <lineage>
        <taxon>Bacteria</taxon>
        <taxon>Pseudomonadati</taxon>
        <taxon>Bacteroidota</taxon>
        <taxon>Saprospiria</taxon>
        <taxon>Saprospirales</taxon>
        <taxon>Lewinellaceae</taxon>
        <taxon>Neolewinella</taxon>
    </lineage>
</organism>
<dbReference type="SUPFAM" id="SSF74653">
    <property type="entry name" value="TolA/TonB C-terminal domain"/>
    <property type="match status" value="1"/>
</dbReference>
<dbReference type="Pfam" id="PF03544">
    <property type="entry name" value="TonB_C"/>
    <property type="match status" value="1"/>
</dbReference>
<keyword evidence="6" id="KW-0812">Transmembrane</keyword>
<keyword evidence="5" id="KW-0997">Cell inner membrane</keyword>
<comment type="caution">
    <text evidence="11">The sequence shown here is derived from an EMBL/GenBank/DDBJ whole genome shotgun (WGS) entry which is preliminary data.</text>
</comment>
<evidence type="ECO:0000313" key="12">
    <source>
        <dbReference type="Proteomes" id="UP000837803"/>
    </source>
</evidence>
<evidence type="ECO:0000259" key="10">
    <source>
        <dbReference type="PROSITE" id="PS52015"/>
    </source>
</evidence>
<dbReference type="PANTHER" id="PTHR33446">
    <property type="entry name" value="PROTEIN TONB-RELATED"/>
    <property type="match status" value="1"/>
</dbReference>
<evidence type="ECO:0000256" key="6">
    <source>
        <dbReference type="ARBA" id="ARBA00022692"/>
    </source>
</evidence>
<evidence type="ECO:0000256" key="7">
    <source>
        <dbReference type="ARBA" id="ARBA00022927"/>
    </source>
</evidence>
<evidence type="ECO:0000313" key="11">
    <source>
        <dbReference type="EMBL" id="CAH1001301.1"/>
    </source>
</evidence>
<dbReference type="Proteomes" id="UP000837803">
    <property type="component" value="Unassembled WGS sequence"/>
</dbReference>
<name>A0ABM9B2K2_9BACT</name>
<evidence type="ECO:0000256" key="4">
    <source>
        <dbReference type="ARBA" id="ARBA00022475"/>
    </source>
</evidence>
<protein>
    <recommendedName>
        <fullName evidence="10">TonB C-terminal domain-containing protein</fullName>
    </recommendedName>
</protein>
<dbReference type="InterPro" id="IPR037682">
    <property type="entry name" value="TonB_C"/>
</dbReference>
<gene>
    <name evidence="11" type="ORF">LEM8419_02202</name>
</gene>
<reference evidence="11" key="1">
    <citation type="submission" date="2021-12" db="EMBL/GenBank/DDBJ databases">
        <authorList>
            <person name="Rodrigo-Torres L."/>
            <person name="Arahal R. D."/>
            <person name="Lucena T."/>
        </authorList>
    </citation>
    <scope>NUCLEOTIDE SEQUENCE</scope>
    <source>
        <strain evidence="11">CECT 8419</strain>
    </source>
</reference>
<comment type="subcellular location">
    <subcellularLocation>
        <location evidence="1">Cell inner membrane</location>
        <topology evidence="1">Single-pass membrane protein</topology>
        <orientation evidence="1">Periplasmic side</orientation>
    </subcellularLocation>
</comment>
<keyword evidence="8" id="KW-1133">Transmembrane helix</keyword>
<dbReference type="PROSITE" id="PS52015">
    <property type="entry name" value="TONB_CTD"/>
    <property type="match status" value="1"/>
</dbReference>
<dbReference type="EMBL" id="CAKLPZ010000002">
    <property type="protein sequence ID" value="CAH1001301.1"/>
    <property type="molecule type" value="Genomic_DNA"/>
</dbReference>
<dbReference type="InterPro" id="IPR051045">
    <property type="entry name" value="TonB-dependent_transducer"/>
</dbReference>
<comment type="similarity">
    <text evidence="2">Belongs to the TonB family.</text>
</comment>
<evidence type="ECO:0000256" key="3">
    <source>
        <dbReference type="ARBA" id="ARBA00022448"/>
    </source>
</evidence>
<evidence type="ECO:0000256" key="9">
    <source>
        <dbReference type="ARBA" id="ARBA00023136"/>
    </source>
</evidence>
<evidence type="ECO:0000256" key="2">
    <source>
        <dbReference type="ARBA" id="ARBA00006555"/>
    </source>
</evidence>
<keyword evidence="12" id="KW-1185">Reference proteome</keyword>
<evidence type="ECO:0000256" key="8">
    <source>
        <dbReference type="ARBA" id="ARBA00022989"/>
    </source>
</evidence>
<keyword evidence="9" id="KW-0472">Membrane</keyword>
<feature type="domain" description="TonB C-terminal" evidence="10">
    <location>
        <begin position="23"/>
        <end position="120"/>
    </location>
</feature>
<dbReference type="InterPro" id="IPR006260">
    <property type="entry name" value="TonB/TolA_C"/>
</dbReference>
<evidence type="ECO:0000256" key="5">
    <source>
        <dbReference type="ARBA" id="ARBA00022519"/>
    </source>
</evidence>
<keyword evidence="4" id="KW-1003">Cell membrane</keyword>
<evidence type="ECO:0000256" key="1">
    <source>
        <dbReference type="ARBA" id="ARBA00004383"/>
    </source>
</evidence>
<dbReference type="Gene3D" id="3.30.1150.10">
    <property type="match status" value="1"/>
</dbReference>
<proteinExistence type="inferred from homology"/>
<dbReference type="NCBIfam" id="TIGR01352">
    <property type="entry name" value="tonB_Cterm"/>
    <property type="match status" value="1"/>
</dbReference>
<dbReference type="PANTHER" id="PTHR33446:SF2">
    <property type="entry name" value="PROTEIN TONB"/>
    <property type="match status" value="1"/>
</dbReference>
<sequence length="120" mass="13294">MALHYPLFPAGDPSADYTARKEAADKAMLQYIYAHISYPTEAREAEREGIVAIKFAVDASGKPGEPAVARGIHPALDAEALRVVQTMLRDHPSWTPAREDGSPIDYNYVLPIRFKLEPTE</sequence>
<keyword evidence="3" id="KW-0813">Transport</keyword>
<accession>A0ABM9B2K2</accession>